<dbReference type="GeneID" id="91085180"/>
<organism evidence="2 3">
    <name type="scientific">Cryptococcus depauperatus CBS 7841</name>
    <dbReference type="NCBI Taxonomy" id="1295531"/>
    <lineage>
        <taxon>Eukaryota</taxon>
        <taxon>Fungi</taxon>
        <taxon>Dikarya</taxon>
        <taxon>Basidiomycota</taxon>
        <taxon>Agaricomycotina</taxon>
        <taxon>Tremellomycetes</taxon>
        <taxon>Tremellales</taxon>
        <taxon>Cryptococcaceae</taxon>
        <taxon>Cryptococcus</taxon>
    </lineage>
</organism>
<gene>
    <name evidence="2" type="ORF">L203_100966</name>
</gene>
<dbReference type="KEGG" id="cdep:91085180"/>
<sequence length="556" mass="62586">MKTMKWCREIPPTNWQTGKQERRGKLLTVSTVTGDGYVAEEKTDLCQHSFRIAGYYKSWSFHYTRNTFTTAMSSNHHGSPRSRLSELSLISSLDALSLSSQYSRDDRFVSARNSISGSRNSIPPMDDGFEIVTGTFARQDTPAFQRSVADSTSTSLIGDGEDVFSPNAHSLKAEKESEKREKKSKRSGIYANESVHELRDVDQASLSSLSQIPPLVMPRWEMRQNPTFQSDKAVNNLLMMSLHDNELMQVPKKSKSALRRNRRKKFIKGKQQRCEWQDTVSSSEHPLTSSKSISESEPNENKSRKKTNRSRRGGKRARKRYGHLGSTKDIEEVDKTLESGDDAILNIPPSSMAEWSSFEAKTPARGSHSEKRAIDGDGNKPCTPLATEKGTYTAKSNMKANDAATSINNFLSDPRNYMLIKENKLKLWQSFCIEFGLVSLEGQGLASLPVVTTTPRRPGKDSSPASPDKRPIYPLPTTLNQAKMILQNHAHVNLMDYFQARRIGTPKFVGAYAGLLYPSESSLRRYTMKNGKYAPKVGAKDEWLQPLMRDMSYRLK</sequence>
<feature type="region of interest" description="Disordered" evidence="1">
    <location>
        <begin position="143"/>
        <end position="188"/>
    </location>
</feature>
<evidence type="ECO:0000256" key="1">
    <source>
        <dbReference type="SAM" id="MobiDB-lite"/>
    </source>
</evidence>
<dbReference type="RefSeq" id="XP_066066515.1">
    <property type="nucleotide sequence ID" value="XM_066210418.1"/>
</dbReference>
<feature type="compositionally biased region" description="Polar residues" evidence="1">
    <location>
        <begin position="278"/>
        <end position="296"/>
    </location>
</feature>
<feature type="compositionally biased region" description="Basic and acidic residues" evidence="1">
    <location>
        <begin position="171"/>
        <end position="181"/>
    </location>
</feature>
<dbReference type="Proteomes" id="UP000094043">
    <property type="component" value="Chromosome 1"/>
</dbReference>
<feature type="compositionally biased region" description="Basic residues" evidence="1">
    <location>
        <begin position="303"/>
        <end position="322"/>
    </location>
</feature>
<feature type="region of interest" description="Disordered" evidence="1">
    <location>
        <begin position="361"/>
        <end position="387"/>
    </location>
</feature>
<reference evidence="2" key="1">
    <citation type="submission" date="2016-06" db="EMBL/GenBank/DDBJ databases">
        <authorList>
            <person name="Cuomo C."/>
            <person name="Litvintseva A."/>
            <person name="Heitman J."/>
            <person name="Chen Y."/>
            <person name="Sun S."/>
            <person name="Springer D."/>
            <person name="Dromer F."/>
            <person name="Young S."/>
            <person name="Zeng Q."/>
            <person name="Chapman S."/>
            <person name="Gujja S."/>
            <person name="Saif S."/>
            <person name="Birren B."/>
        </authorList>
    </citation>
    <scope>NUCLEOTIDE SEQUENCE</scope>
    <source>
        <strain evidence="2">CBS 7841</strain>
    </source>
</reference>
<evidence type="ECO:0000313" key="2">
    <source>
        <dbReference type="EMBL" id="WVN85815.1"/>
    </source>
</evidence>
<feature type="compositionally biased region" description="Basic residues" evidence="1">
    <location>
        <begin position="252"/>
        <end position="271"/>
    </location>
</feature>
<feature type="region of interest" description="Disordered" evidence="1">
    <location>
        <begin position="450"/>
        <end position="473"/>
    </location>
</feature>
<reference evidence="2" key="2">
    <citation type="journal article" date="2022" name="Elife">
        <title>Obligate sexual reproduction of a homothallic fungus closely related to the Cryptococcus pathogenic species complex.</title>
        <authorList>
            <person name="Passer A.R."/>
            <person name="Clancey S.A."/>
            <person name="Shea T."/>
            <person name="David-Palma M."/>
            <person name="Averette A.F."/>
            <person name="Boekhout T."/>
            <person name="Porcel B.M."/>
            <person name="Nowrousian M."/>
            <person name="Cuomo C.A."/>
            <person name="Sun S."/>
            <person name="Heitman J."/>
            <person name="Coelho M.A."/>
        </authorList>
    </citation>
    <scope>NUCLEOTIDE SEQUENCE</scope>
    <source>
        <strain evidence="2">CBS 7841</strain>
    </source>
</reference>
<proteinExistence type="predicted"/>
<feature type="compositionally biased region" description="Polar residues" evidence="1">
    <location>
        <begin position="143"/>
        <end position="156"/>
    </location>
</feature>
<dbReference type="EMBL" id="CP143784">
    <property type="protein sequence ID" value="WVN85815.1"/>
    <property type="molecule type" value="Genomic_DNA"/>
</dbReference>
<dbReference type="AlphaFoldDB" id="A0AAJ8LYA8"/>
<accession>A0AAJ8LYA8</accession>
<feature type="compositionally biased region" description="Basic and acidic residues" evidence="1">
    <location>
        <begin position="367"/>
        <end position="378"/>
    </location>
</feature>
<evidence type="ECO:0000313" key="3">
    <source>
        <dbReference type="Proteomes" id="UP000094043"/>
    </source>
</evidence>
<protein>
    <submittedName>
        <fullName evidence="2">Uncharacterized protein</fullName>
    </submittedName>
</protein>
<name>A0AAJ8LYA8_9TREE</name>
<keyword evidence="3" id="KW-1185">Reference proteome</keyword>
<feature type="region of interest" description="Disordered" evidence="1">
    <location>
        <begin position="248"/>
        <end position="334"/>
    </location>
</feature>
<reference evidence="2" key="3">
    <citation type="submission" date="2024-01" db="EMBL/GenBank/DDBJ databases">
        <authorList>
            <person name="Coelho M.A."/>
            <person name="David-Palma M."/>
            <person name="Shea T."/>
            <person name="Sun S."/>
            <person name="Cuomo C.A."/>
            <person name="Heitman J."/>
        </authorList>
    </citation>
    <scope>NUCLEOTIDE SEQUENCE</scope>
    <source>
        <strain evidence="2">CBS 7841</strain>
    </source>
</reference>